<accession>A0A2T5JT36</accession>
<dbReference type="InterPro" id="IPR001296">
    <property type="entry name" value="Glyco_trans_1"/>
</dbReference>
<keyword evidence="1" id="KW-0328">Glycosyltransferase</keyword>
<keyword evidence="2 4" id="KW-0808">Transferase</keyword>
<organism evidence="4 5">
    <name type="scientific">Cereibacter azotoformans</name>
    <dbReference type="NCBI Taxonomy" id="43057"/>
    <lineage>
        <taxon>Bacteria</taxon>
        <taxon>Pseudomonadati</taxon>
        <taxon>Pseudomonadota</taxon>
        <taxon>Alphaproteobacteria</taxon>
        <taxon>Rhodobacterales</taxon>
        <taxon>Paracoccaceae</taxon>
        <taxon>Cereibacter</taxon>
    </lineage>
</organism>
<comment type="caution">
    <text evidence="4">The sequence shown here is derived from an EMBL/GenBank/DDBJ whole genome shotgun (WGS) entry which is preliminary data.</text>
</comment>
<dbReference type="OrthoDB" id="9790710at2"/>
<evidence type="ECO:0000313" key="5">
    <source>
        <dbReference type="Proteomes" id="UP000244060"/>
    </source>
</evidence>
<reference evidence="4 5" key="1">
    <citation type="submission" date="2018-04" db="EMBL/GenBank/DDBJ databases">
        <title>Genomic Encyclopedia of Type Strains, Phase III (KMG-III): the genomes of soil and plant-associated and newly described type strains.</title>
        <authorList>
            <person name="Whitman W."/>
        </authorList>
    </citation>
    <scope>NUCLEOTIDE SEQUENCE [LARGE SCALE GENOMIC DNA]</scope>
    <source>
        <strain evidence="4 5">KA25</strain>
    </source>
</reference>
<dbReference type="PANTHER" id="PTHR12526:SF510">
    <property type="entry name" value="D-INOSITOL 3-PHOSPHATE GLYCOSYLTRANSFERASE"/>
    <property type="match status" value="1"/>
</dbReference>
<dbReference type="SUPFAM" id="SSF53756">
    <property type="entry name" value="UDP-Glycosyltransferase/glycogen phosphorylase"/>
    <property type="match status" value="1"/>
</dbReference>
<dbReference type="Pfam" id="PF00534">
    <property type="entry name" value="Glycos_transf_1"/>
    <property type="match status" value="1"/>
</dbReference>
<proteinExistence type="predicted"/>
<evidence type="ECO:0000259" key="3">
    <source>
        <dbReference type="Pfam" id="PF00534"/>
    </source>
</evidence>
<dbReference type="Proteomes" id="UP000244060">
    <property type="component" value="Unassembled WGS sequence"/>
</dbReference>
<keyword evidence="5" id="KW-1185">Reference proteome</keyword>
<dbReference type="CDD" id="cd03801">
    <property type="entry name" value="GT4_PimA-like"/>
    <property type="match status" value="1"/>
</dbReference>
<dbReference type="RefSeq" id="WP_108222459.1">
    <property type="nucleotide sequence ID" value="NZ_QAOT01000026.1"/>
</dbReference>
<dbReference type="EMBL" id="QAOT01000026">
    <property type="protein sequence ID" value="PTR11624.1"/>
    <property type="molecule type" value="Genomic_DNA"/>
</dbReference>
<dbReference type="PANTHER" id="PTHR12526">
    <property type="entry name" value="GLYCOSYLTRANSFERASE"/>
    <property type="match status" value="1"/>
</dbReference>
<feature type="domain" description="Glycosyl transferase family 1" evidence="3">
    <location>
        <begin position="173"/>
        <end position="337"/>
    </location>
</feature>
<gene>
    <name evidence="4" type="ORF">C8J28_12616</name>
</gene>
<evidence type="ECO:0000256" key="2">
    <source>
        <dbReference type="ARBA" id="ARBA00022679"/>
    </source>
</evidence>
<evidence type="ECO:0000313" key="4">
    <source>
        <dbReference type="EMBL" id="PTR11624.1"/>
    </source>
</evidence>
<name>A0A2T5JT36_9RHOB</name>
<sequence>MTVILHIQPALPRYRIDFFERLSQRYGPTMKVIYSPGSLGALTRPVSAKWAIAVGPMQRLAGGLVWQPGVAGLAVGRGDIIVLSGNPRQISTMVLLVRAKLNGARVVWWGHYWSSTSRRWRQLLRHLPMAVADAILFYTDNEVDAFLAEPIPTRDRRIVAALNNGINVEEIRNLRQPFIAAERENALLFIGRLSAKAELELGLQALALLRDKAPVLHVIGDGDLRTVLQVQARKLGLGESIVWHGALVDEARIAEVANRCLAFMYPGEVGLSLIHAMAYTLPAIVHDEPRRHMPEIAAFRAGETGLSFARGDACSLARMIQTMLPDGGRLEQFAAAAAGIVGPSFTTEDMADRFEALITRMTEASQ</sequence>
<dbReference type="AlphaFoldDB" id="A0A2T5JT36"/>
<dbReference type="Gene3D" id="3.40.50.2000">
    <property type="entry name" value="Glycogen Phosphorylase B"/>
    <property type="match status" value="2"/>
</dbReference>
<evidence type="ECO:0000256" key="1">
    <source>
        <dbReference type="ARBA" id="ARBA00022676"/>
    </source>
</evidence>
<protein>
    <submittedName>
        <fullName evidence="4">Glycosyltransferase involved in cell wall biosynthesis</fullName>
    </submittedName>
</protein>
<dbReference type="GO" id="GO:0016757">
    <property type="term" value="F:glycosyltransferase activity"/>
    <property type="evidence" value="ECO:0007669"/>
    <property type="project" value="UniProtKB-KW"/>
</dbReference>